<organism evidence="4 5">
    <name type="scientific">Coprinellus micaceus</name>
    <name type="common">Glistening ink-cap mushroom</name>
    <name type="synonym">Coprinus micaceus</name>
    <dbReference type="NCBI Taxonomy" id="71717"/>
    <lineage>
        <taxon>Eukaryota</taxon>
        <taxon>Fungi</taxon>
        <taxon>Dikarya</taxon>
        <taxon>Basidiomycota</taxon>
        <taxon>Agaricomycotina</taxon>
        <taxon>Agaricomycetes</taxon>
        <taxon>Agaricomycetidae</taxon>
        <taxon>Agaricales</taxon>
        <taxon>Agaricineae</taxon>
        <taxon>Psathyrellaceae</taxon>
        <taxon>Coprinellus</taxon>
    </lineage>
</organism>
<feature type="domain" description="Nephrocystin 3-like N-terminal" evidence="3">
    <location>
        <begin position="185"/>
        <end position="359"/>
    </location>
</feature>
<dbReference type="EMBL" id="QPFP01000037">
    <property type="protein sequence ID" value="TEB27779.1"/>
    <property type="molecule type" value="Genomic_DNA"/>
</dbReference>
<feature type="compositionally biased region" description="Polar residues" evidence="2">
    <location>
        <begin position="109"/>
        <end position="118"/>
    </location>
</feature>
<evidence type="ECO:0000313" key="5">
    <source>
        <dbReference type="Proteomes" id="UP000298030"/>
    </source>
</evidence>
<reference evidence="4 5" key="1">
    <citation type="journal article" date="2019" name="Nat. Ecol. Evol.">
        <title>Megaphylogeny resolves global patterns of mushroom evolution.</title>
        <authorList>
            <person name="Varga T."/>
            <person name="Krizsan K."/>
            <person name="Foldi C."/>
            <person name="Dima B."/>
            <person name="Sanchez-Garcia M."/>
            <person name="Sanchez-Ramirez S."/>
            <person name="Szollosi G.J."/>
            <person name="Szarkandi J.G."/>
            <person name="Papp V."/>
            <person name="Albert L."/>
            <person name="Andreopoulos W."/>
            <person name="Angelini C."/>
            <person name="Antonin V."/>
            <person name="Barry K.W."/>
            <person name="Bougher N.L."/>
            <person name="Buchanan P."/>
            <person name="Buyck B."/>
            <person name="Bense V."/>
            <person name="Catcheside P."/>
            <person name="Chovatia M."/>
            <person name="Cooper J."/>
            <person name="Damon W."/>
            <person name="Desjardin D."/>
            <person name="Finy P."/>
            <person name="Geml J."/>
            <person name="Haridas S."/>
            <person name="Hughes K."/>
            <person name="Justo A."/>
            <person name="Karasinski D."/>
            <person name="Kautmanova I."/>
            <person name="Kiss B."/>
            <person name="Kocsube S."/>
            <person name="Kotiranta H."/>
            <person name="LaButti K.M."/>
            <person name="Lechner B.E."/>
            <person name="Liimatainen K."/>
            <person name="Lipzen A."/>
            <person name="Lukacs Z."/>
            <person name="Mihaltcheva S."/>
            <person name="Morgado L.N."/>
            <person name="Niskanen T."/>
            <person name="Noordeloos M.E."/>
            <person name="Ohm R.A."/>
            <person name="Ortiz-Santana B."/>
            <person name="Ovrebo C."/>
            <person name="Racz N."/>
            <person name="Riley R."/>
            <person name="Savchenko A."/>
            <person name="Shiryaev A."/>
            <person name="Soop K."/>
            <person name="Spirin V."/>
            <person name="Szebenyi C."/>
            <person name="Tomsovsky M."/>
            <person name="Tulloss R.E."/>
            <person name="Uehling J."/>
            <person name="Grigoriev I.V."/>
            <person name="Vagvolgyi C."/>
            <person name="Papp T."/>
            <person name="Martin F.M."/>
            <person name="Miettinen O."/>
            <person name="Hibbett D.S."/>
            <person name="Nagy L.G."/>
        </authorList>
    </citation>
    <scope>NUCLEOTIDE SEQUENCE [LARGE SCALE GENOMIC DNA]</scope>
    <source>
        <strain evidence="4 5">FP101781</strain>
    </source>
</reference>
<evidence type="ECO:0000259" key="3">
    <source>
        <dbReference type="Pfam" id="PF24883"/>
    </source>
</evidence>
<accession>A0A4Y7T2L2</accession>
<evidence type="ECO:0000313" key="4">
    <source>
        <dbReference type="EMBL" id="TEB27779.1"/>
    </source>
</evidence>
<dbReference type="OrthoDB" id="626167at2759"/>
<dbReference type="PANTHER" id="PTHR10039">
    <property type="entry name" value="AMELOGENIN"/>
    <property type="match status" value="1"/>
</dbReference>
<dbReference type="PANTHER" id="PTHR10039:SF17">
    <property type="entry name" value="FUNGAL STAND N-TERMINAL GOODBYE DOMAIN-CONTAINING PROTEIN-RELATED"/>
    <property type="match status" value="1"/>
</dbReference>
<protein>
    <recommendedName>
        <fullName evidence="3">Nephrocystin 3-like N-terminal domain-containing protein</fullName>
    </recommendedName>
</protein>
<evidence type="ECO:0000256" key="2">
    <source>
        <dbReference type="SAM" id="MobiDB-lite"/>
    </source>
</evidence>
<feature type="region of interest" description="Disordered" evidence="2">
    <location>
        <begin position="30"/>
        <end position="118"/>
    </location>
</feature>
<dbReference type="Gene3D" id="3.40.50.300">
    <property type="entry name" value="P-loop containing nucleotide triphosphate hydrolases"/>
    <property type="match status" value="1"/>
</dbReference>
<keyword evidence="5" id="KW-1185">Reference proteome</keyword>
<feature type="compositionally biased region" description="Pro residues" evidence="2">
    <location>
        <begin position="57"/>
        <end position="68"/>
    </location>
</feature>
<dbReference type="STRING" id="71717.A0A4Y7T2L2"/>
<dbReference type="Proteomes" id="UP000298030">
    <property type="component" value="Unassembled WGS sequence"/>
</dbReference>
<gene>
    <name evidence="4" type="ORF">FA13DRAFT_856843</name>
</gene>
<dbReference type="SUPFAM" id="SSF52540">
    <property type="entry name" value="P-loop containing nucleoside triphosphate hydrolases"/>
    <property type="match status" value="1"/>
</dbReference>
<evidence type="ECO:0000256" key="1">
    <source>
        <dbReference type="ARBA" id="ARBA00022737"/>
    </source>
</evidence>
<proteinExistence type="predicted"/>
<dbReference type="Pfam" id="PF24883">
    <property type="entry name" value="NPHP3_N"/>
    <property type="match status" value="1"/>
</dbReference>
<comment type="caution">
    <text evidence="4">The sequence shown here is derived from an EMBL/GenBank/DDBJ whole genome shotgun (WGS) entry which is preliminary data.</text>
</comment>
<dbReference type="InterPro" id="IPR056884">
    <property type="entry name" value="NPHP3-like_N"/>
</dbReference>
<dbReference type="InterPro" id="IPR027417">
    <property type="entry name" value="P-loop_NTPase"/>
</dbReference>
<dbReference type="AlphaFoldDB" id="A0A4Y7T2L2"/>
<sequence>MEAKGLFAGAQNVTVTEVNLNNVAGAYHDYRSSGGGRHHRRLNGGHTTSYNSLCRPLPSPPPAIPLPSTPTNALPAANGITSKQGAPHRTPNGSSNPPARLTPGRPRSPVSTGMGSSHIETLNYVERNTYQRDDRYRQSLDHLVDNIAVGAIHDSAERSDAPKCHPATRRAVQEDILGWIRRGDSDPNPRKVLYISGPAGAGKTAIAGTVSDICQKDGSLAATFYFSASSGSPDRQSKRLLVSTLAYQLIQHKSIDRLKEEVLTAIHEDPVVFKKRLDQQLKALILDPLRKIAGRSDPKTWPKVILIDAVDECDADLDKVKSRKDARRAREDTHREILSVVEEAVKDPSFPFRIIVVSRPEPAIHTFFATTIAGTTFKLFLDDKYNPDADIALFFQAKFAEIRRRYNLPADWVSRDAIMMLVGQASGQFIYASTVIRFIEGTACHPQEQLKRILEWRHLDDSEPFAILDALYMGILQTSPNPHLAVKWLSVIHLLRESHRTGDHLIKAFLETTPGETEYLLGDMTSLLGLSDGQGQTRFHFYHKSLLDFLGDPKRSARLHVSVQSRRWFLEDRWYLILKHRGPQVVSPNAPYSSQDFLDQCFHRWYSKLLDTSRDFAKSDAEWWLSSKQQTSQDCREMFVHVHANCPSWYKCLPACKIWRREIIRHCKAKSWTVPGSRELLRDRFRKYDITTLPLLAPLRRR</sequence>
<name>A0A4Y7T2L2_COPMI</name>
<keyword evidence="1" id="KW-0677">Repeat</keyword>